<reference evidence="3" key="1">
    <citation type="submission" date="2022-11" db="UniProtKB">
        <authorList>
            <consortium name="WormBaseParasite"/>
        </authorList>
    </citation>
    <scope>IDENTIFICATION</scope>
</reference>
<keyword evidence="2" id="KW-1185">Reference proteome</keyword>
<accession>A0A914RW41</accession>
<name>A0A914RW41_PAREQ</name>
<sequence>MISFVWFVSFLSNSGSLAIFDAVPYKTAWNCRSMASPLVDFFYQVYVTLVSRQQ</sequence>
<protein>
    <submittedName>
        <fullName evidence="3">Uncharacterized protein</fullName>
    </submittedName>
</protein>
<feature type="signal peptide" evidence="1">
    <location>
        <begin position="1"/>
        <end position="18"/>
    </location>
</feature>
<evidence type="ECO:0000313" key="3">
    <source>
        <dbReference type="WBParaSite" id="PEQ_0001071501-mRNA-1"/>
    </source>
</evidence>
<evidence type="ECO:0000256" key="1">
    <source>
        <dbReference type="SAM" id="SignalP"/>
    </source>
</evidence>
<dbReference type="AlphaFoldDB" id="A0A914RW41"/>
<organism evidence="2 3">
    <name type="scientific">Parascaris equorum</name>
    <name type="common">Equine roundworm</name>
    <dbReference type="NCBI Taxonomy" id="6256"/>
    <lineage>
        <taxon>Eukaryota</taxon>
        <taxon>Metazoa</taxon>
        <taxon>Ecdysozoa</taxon>
        <taxon>Nematoda</taxon>
        <taxon>Chromadorea</taxon>
        <taxon>Rhabditida</taxon>
        <taxon>Spirurina</taxon>
        <taxon>Ascaridomorpha</taxon>
        <taxon>Ascaridoidea</taxon>
        <taxon>Ascarididae</taxon>
        <taxon>Parascaris</taxon>
    </lineage>
</organism>
<proteinExistence type="predicted"/>
<dbReference type="WBParaSite" id="PEQ_0001071501-mRNA-1">
    <property type="protein sequence ID" value="PEQ_0001071501-mRNA-1"/>
    <property type="gene ID" value="PEQ_0001071501"/>
</dbReference>
<evidence type="ECO:0000313" key="2">
    <source>
        <dbReference type="Proteomes" id="UP000887564"/>
    </source>
</evidence>
<feature type="chain" id="PRO_5037892640" evidence="1">
    <location>
        <begin position="19"/>
        <end position="54"/>
    </location>
</feature>
<dbReference type="Proteomes" id="UP000887564">
    <property type="component" value="Unplaced"/>
</dbReference>
<keyword evidence="1" id="KW-0732">Signal</keyword>